<keyword evidence="4" id="KW-1185">Reference proteome</keyword>
<dbReference type="InterPro" id="IPR007047">
    <property type="entry name" value="Flp_Fap"/>
</dbReference>
<feature type="region of interest" description="Disordered" evidence="1">
    <location>
        <begin position="1"/>
        <end position="21"/>
    </location>
</feature>
<sequence>MKSATPSASSLCKDSPTGSSSSWAELLADESAATAIEYALMASLIAVVISASVVVLSGSVLAMWEMVAEKLDEVM</sequence>
<comment type="caution">
    <text evidence="3">The sequence shown here is derived from an EMBL/GenBank/DDBJ whole genome shotgun (WGS) entry which is preliminary data.</text>
</comment>
<evidence type="ECO:0000256" key="2">
    <source>
        <dbReference type="SAM" id="Phobius"/>
    </source>
</evidence>
<keyword evidence="2" id="KW-0812">Transmembrane</keyword>
<dbReference type="EMBL" id="JABCSC020000001">
    <property type="protein sequence ID" value="NSL54724.1"/>
    <property type="molecule type" value="Genomic_DNA"/>
</dbReference>
<evidence type="ECO:0000313" key="4">
    <source>
        <dbReference type="Proteomes" id="UP000778523"/>
    </source>
</evidence>
<keyword evidence="2" id="KW-0472">Membrane</keyword>
<gene>
    <name evidence="3" type="ORF">HJ583_006790</name>
</gene>
<feature type="transmembrane region" description="Helical" evidence="2">
    <location>
        <begin position="38"/>
        <end position="64"/>
    </location>
</feature>
<keyword evidence="2" id="KW-1133">Transmembrane helix</keyword>
<evidence type="ECO:0000256" key="1">
    <source>
        <dbReference type="SAM" id="MobiDB-lite"/>
    </source>
</evidence>
<reference evidence="3 4" key="1">
    <citation type="submission" date="2020-06" db="EMBL/GenBank/DDBJ databases">
        <title>Draft genome of Uliginosibacterium sp. IMCC34675.</title>
        <authorList>
            <person name="Song J."/>
        </authorList>
    </citation>
    <scope>NUCLEOTIDE SEQUENCE [LARGE SCALE GENOMIC DNA]</scope>
    <source>
        <strain evidence="3 4">IMCC34675</strain>
    </source>
</reference>
<dbReference type="Proteomes" id="UP000778523">
    <property type="component" value="Unassembled WGS sequence"/>
</dbReference>
<proteinExistence type="predicted"/>
<dbReference type="RefSeq" id="WP_170021177.1">
    <property type="nucleotide sequence ID" value="NZ_JABCSC020000001.1"/>
</dbReference>
<evidence type="ECO:0000313" key="3">
    <source>
        <dbReference type="EMBL" id="NSL54724.1"/>
    </source>
</evidence>
<organism evidence="3 4">
    <name type="scientific">Uliginosibacterium aquaticum</name>
    <dbReference type="NCBI Taxonomy" id="2731212"/>
    <lineage>
        <taxon>Bacteria</taxon>
        <taxon>Pseudomonadati</taxon>
        <taxon>Pseudomonadota</taxon>
        <taxon>Betaproteobacteria</taxon>
        <taxon>Rhodocyclales</taxon>
        <taxon>Zoogloeaceae</taxon>
        <taxon>Uliginosibacterium</taxon>
    </lineage>
</organism>
<name>A0ABX2IDP6_9RHOO</name>
<dbReference type="Pfam" id="PF04964">
    <property type="entry name" value="Flp_Fap"/>
    <property type="match status" value="1"/>
</dbReference>
<accession>A0ABX2IDP6</accession>
<protein>
    <submittedName>
        <fullName evidence="3">Flp family type IVb pilin</fullName>
    </submittedName>
</protein>